<dbReference type="AlphaFoldDB" id="I1BT97"/>
<name>I1BT97_RHIO9</name>
<dbReference type="VEuPathDB" id="FungiDB:RO3G_04132"/>
<keyword evidence="2" id="KW-1185">Reference proteome</keyword>
<organism evidence="1 2">
    <name type="scientific">Rhizopus delemar (strain RA 99-880 / ATCC MYA-4621 / FGSC 9543 / NRRL 43880)</name>
    <name type="common">Mucormycosis agent</name>
    <name type="synonym">Rhizopus arrhizus var. delemar</name>
    <dbReference type="NCBI Taxonomy" id="246409"/>
    <lineage>
        <taxon>Eukaryota</taxon>
        <taxon>Fungi</taxon>
        <taxon>Fungi incertae sedis</taxon>
        <taxon>Mucoromycota</taxon>
        <taxon>Mucoromycotina</taxon>
        <taxon>Mucoromycetes</taxon>
        <taxon>Mucorales</taxon>
        <taxon>Mucorineae</taxon>
        <taxon>Rhizopodaceae</taxon>
        <taxon>Rhizopus</taxon>
    </lineage>
</organism>
<dbReference type="OrthoDB" id="2214365at2759"/>
<dbReference type="EMBL" id="CH476733">
    <property type="protein sequence ID" value="EIE79427.1"/>
    <property type="molecule type" value="Genomic_DNA"/>
</dbReference>
<dbReference type="GeneID" id="93611103"/>
<gene>
    <name evidence="1" type="ORF">RO3G_04132</name>
</gene>
<dbReference type="Proteomes" id="UP000009138">
    <property type="component" value="Unassembled WGS sequence"/>
</dbReference>
<sequence length="67" mass="7442">MEGVLTEISDPNIAFETITSQKSYLSFKPAEKKITAKDSIKKAIEVVKKLAPTKTATAKPERYLLTE</sequence>
<dbReference type="RefSeq" id="XP_067514823.1">
    <property type="nucleotide sequence ID" value="XM_067658722.1"/>
</dbReference>
<protein>
    <submittedName>
        <fullName evidence="1">Uncharacterized protein</fullName>
    </submittedName>
</protein>
<evidence type="ECO:0000313" key="2">
    <source>
        <dbReference type="Proteomes" id="UP000009138"/>
    </source>
</evidence>
<reference evidence="1 2" key="1">
    <citation type="journal article" date="2009" name="PLoS Genet.">
        <title>Genomic analysis of the basal lineage fungus Rhizopus oryzae reveals a whole-genome duplication.</title>
        <authorList>
            <person name="Ma L.-J."/>
            <person name="Ibrahim A.S."/>
            <person name="Skory C."/>
            <person name="Grabherr M.G."/>
            <person name="Burger G."/>
            <person name="Butler M."/>
            <person name="Elias M."/>
            <person name="Idnurm A."/>
            <person name="Lang B.F."/>
            <person name="Sone T."/>
            <person name="Abe A."/>
            <person name="Calvo S.E."/>
            <person name="Corrochano L.M."/>
            <person name="Engels R."/>
            <person name="Fu J."/>
            <person name="Hansberg W."/>
            <person name="Kim J.-M."/>
            <person name="Kodira C.D."/>
            <person name="Koehrsen M.J."/>
            <person name="Liu B."/>
            <person name="Miranda-Saavedra D."/>
            <person name="O'Leary S."/>
            <person name="Ortiz-Castellanos L."/>
            <person name="Poulter R."/>
            <person name="Rodriguez-Romero J."/>
            <person name="Ruiz-Herrera J."/>
            <person name="Shen Y.-Q."/>
            <person name="Zeng Q."/>
            <person name="Galagan J."/>
            <person name="Birren B.W."/>
            <person name="Cuomo C.A."/>
            <person name="Wickes B.L."/>
        </authorList>
    </citation>
    <scope>NUCLEOTIDE SEQUENCE [LARGE SCALE GENOMIC DNA]</scope>
    <source>
        <strain evidence="2">RA 99-880 / ATCC MYA-4621 / FGSC 9543 / NRRL 43880</strain>
    </source>
</reference>
<accession>I1BT97</accession>
<evidence type="ECO:0000313" key="1">
    <source>
        <dbReference type="EMBL" id="EIE79427.1"/>
    </source>
</evidence>
<dbReference type="InParanoid" id="I1BT97"/>
<proteinExistence type="predicted"/>